<dbReference type="AlphaFoldDB" id="A0A8J7DD20"/>
<gene>
    <name evidence="4" type="ORF">IQ241_19535</name>
</gene>
<feature type="domain" description="G" evidence="3">
    <location>
        <begin position="54"/>
        <end position="182"/>
    </location>
</feature>
<dbReference type="GO" id="GO:0005525">
    <property type="term" value="F:GTP binding"/>
    <property type="evidence" value="ECO:0007669"/>
    <property type="project" value="InterPro"/>
</dbReference>
<dbReference type="PANTHER" id="PTHR43681:SF1">
    <property type="entry name" value="SARCALUMENIN"/>
    <property type="match status" value="1"/>
</dbReference>
<evidence type="ECO:0000256" key="1">
    <source>
        <dbReference type="SAM" id="Coils"/>
    </source>
</evidence>
<dbReference type="InterPro" id="IPR027417">
    <property type="entry name" value="P-loop_NTPase"/>
</dbReference>
<keyword evidence="2" id="KW-0812">Transmembrane</keyword>
<evidence type="ECO:0000313" key="5">
    <source>
        <dbReference type="Proteomes" id="UP000636505"/>
    </source>
</evidence>
<keyword evidence="2" id="KW-1133">Transmembrane helix</keyword>
<dbReference type="PANTHER" id="PTHR43681">
    <property type="entry name" value="TRANSMEMBRANE GTPASE FZO"/>
    <property type="match status" value="1"/>
</dbReference>
<evidence type="ECO:0000256" key="2">
    <source>
        <dbReference type="SAM" id="Phobius"/>
    </source>
</evidence>
<sequence>MTNAIIDPTLQRHQVALDQLLARLERFAAAVKHSALQKTIQNLRESLAQPFLFVVIGEVKAGKSSFINTLLGSEVCEVGADPRTNRVAKIAYSDHDYSRETKSGALQEMGRPVPILQQIAIVDTPGTNSPIQSHEEITKEFIPNSDLVLFIFFAKNPYTQTAWSLLDYAHKEWQKPVVFILQQADLADPVELETAQQYLQQEAIARQIKDPHIFATSVKLEQSENQVEQGGFDPVRQFISQTITGGRGYRLKLESGLGSMQQILSRLTKEIDSLQQQLETDRAVVARIKDRLGTGQTQSRYEISSLVDRLISQYGRITAEVKAEFREGLSVWTLAKRSLLSLFNRSQRVEAWMTDLKNRAQAELESTLEETSKDGAKHFVNGIQQLIKSLVEDLDRIQNTHFRRSEILIPLTDHRYEVIEDVKGKVSGLLDDPGFLDCLAANADSVGPGVAGGGILATIGGVIAAVTEVVILDIIGSVFFGVGLLIAGGILIAKRRSLIQKFDQELDRNRTRFEREISEQLTAKLSVIYEEIDRSFADFYRYVEHEEASISPLVREFEQIQRDAEEFRGRV</sequence>
<evidence type="ECO:0000259" key="3">
    <source>
        <dbReference type="Pfam" id="PF01926"/>
    </source>
</evidence>
<dbReference type="Proteomes" id="UP000636505">
    <property type="component" value="Unassembled WGS sequence"/>
</dbReference>
<dbReference type="EMBL" id="JADEXG010000057">
    <property type="protein sequence ID" value="MBE9079462.1"/>
    <property type="molecule type" value="Genomic_DNA"/>
</dbReference>
<name>A0A8J7DD20_9CYAN</name>
<comment type="caution">
    <text evidence="4">The sequence shown here is derived from an EMBL/GenBank/DDBJ whole genome shotgun (WGS) entry which is preliminary data.</text>
</comment>
<dbReference type="CDD" id="cd09912">
    <property type="entry name" value="DLP_2"/>
    <property type="match status" value="1"/>
</dbReference>
<keyword evidence="1" id="KW-0175">Coiled coil</keyword>
<evidence type="ECO:0000313" key="4">
    <source>
        <dbReference type="EMBL" id="MBE9079462.1"/>
    </source>
</evidence>
<dbReference type="Gene3D" id="3.40.50.300">
    <property type="entry name" value="P-loop containing nucleotide triphosphate hydrolases"/>
    <property type="match status" value="1"/>
</dbReference>
<accession>A0A8J7DD20</accession>
<organism evidence="4 5">
    <name type="scientific">Vasconcelosia minhoensis LEGE 07310</name>
    <dbReference type="NCBI Taxonomy" id="915328"/>
    <lineage>
        <taxon>Bacteria</taxon>
        <taxon>Bacillati</taxon>
        <taxon>Cyanobacteriota</taxon>
        <taxon>Cyanophyceae</taxon>
        <taxon>Nodosilineales</taxon>
        <taxon>Cymatolegaceae</taxon>
        <taxon>Vasconcelosia</taxon>
        <taxon>Vasconcelosia minhoensis</taxon>
    </lineage>
</organism>
<feature type="coiled-coil region" evidence="1">
    <location>
        <begin position="257"/>
        <end position="291"/>
    </location>
</feature>
<feature type="transmembrane region" description="Helical" evidence="2">
    <location>
        <begin position="474"/>
        <end position="493"/>
    </location>
</feature>
<keyword evidence="2" id="KW-0472">Membrane</keyword>
<dbReference type="RefSeq" id="WP_193910450.1">
    <property type="nucleotide sequence ID" value="NZ_JADEXG010000057.1"/>
</dbReference>
<dbReference type="SUPFAM" id="SSF52540">
    <property type="entry name" value="P-loop containing nucleoside triphosphate hydrolases"/>
    <property type="match status" value="1"/>
</dbReference>
<reference evidence="4" key="1">
    <citation type="submission" date="2020-10" db="EMBL/GenBank/DDBJ databases">
        <authorList>
            <person name="Castelo-Branco R."/>
            <person name="Eusebio N."/>
            <person name="Adriana R."/>
            <person name="Vieira A."/>
            <person name="Brugerolle De Fraissinette N."/>
            <person name="Rezende De Castro R."/>
            <person name="Schneider M.P."/>
            <person name="Vasconcelos V."/>
            <person name="Leao P.N."/>
        </authorList>
    </citation>
    <scope>NUCLEOTIDE SEQUENCE</scope>
    <source>
        <strain evidence="4">LEGE 07310</strain>
    </source>
</reference>
<dbReference type="Pfam" id="PF01926">
    <property type="entry name" value="MMR_HSR1"/>
    <property type="match status" value="1"/>
</dbReference>
<keyword evidence="5" id="KW-1185">Reference proteome</keyword>
<protein>
    <submittedName>
        <fullName evidence="4">Dynamin family protein</fullName>
    </submittedName>
</protein>
<proteinExistence type="predicted"/>
<dbReference type="InterPro" id="IPR006073">
    <property type="entry name" value="GTP-bd"/>
</dbReference>
<dbReference type="InterPro" id="IPR051943">
    <property type="entry name" value="TRAFAC_Dynamin-like_GTPase"/>
</dbReference>